<organism evidence="1 2">
    <name type="scientific">Pontibacter populi</name>
    <dbReference type="NCBI Taxonomy" id="890055"/>
    <lineage>
        <taxon>Bacteria</taxon>
        <taxon>Pseudomonadati</taxon>
        <taxon>Bacteroidota</taxon>
        <taxon>Cytophagia</taxon>
        <taxon>Cytophagales</taxon>
        <taxon>Hymenobacteraceae</taxon>
        <taxon>Pontibacter</taxon>
    </lineage>
</organism>
<proteinExistence type="predicted"/>
<gene>
    <name evidence="1" type="ORF">KYK27_15580</name>
</gene>
<dbReference type="EMBL" id="JAHWXQ010000005">
    <property type="protein sequence ID" value="MBW3366484.1"/>
    <property type="molecule type" value="Genomic_DNA"/>
</dbReference>
<dbReference type="Proteomes" id="UP000774935">
    <property type="component" value="Unassembled WGS sequence"/>
</dbReference>
<name>A0ABS6XET6_9BACT</name>
<accession>A0ABS6XET6</accession>
<keyword evidence="2" id="KW-1185">Reference proteome</keyword>
<comment type="caution">
    <text evidence="1">The sequence shown here is derived from an EMBL/GenBank/DDBJ whole genome shotgun (WGS) entry which is preliminary data.</text>
</comment>
<evidence type="ECO:0000313" key="1">
    <source>
        <dbReference type="EMBL" id="MBW3366484.1"/>
    </source>
</evidence>
<sequence>MSSRKLEHSKPNGKVAYIQRAECDRYVRQNTIRTIEEINQEAAQRIKKGGRSW</sequence>
<evidence type="ECO:0000313" key="2">
    <source>
        <dbReference type="Proteomes" id="UP000774935"/>
    </source>
</evidence>
<protein>
    <submittedName>
        <fullName evidence="1">Uncharacterized protein</fullName>
    </submittedName>
</protein>
<reference evidence="1 2" key="1">
    <citation type="submission" date="2021-07" db="EMBL/GenBank/DDBJ databases">
        <authorList>
            <person name="Kim M.K."/>
        </authorList>
    </citation>
    <scope>NUCLEOTIDE SEQUENCE [LARGE SCALE GENOMIC DNA]</scope>
    <source>
        <strain evidence="1 2">HLY7-15</strain>
    </source>
</reference>